<keyword evidence="2" id="KW-0833">Ubl conjugation pathway</keyword>
<organism evidence="5 6">
    <name type="scientific">Bemisia tabaci</name>
    <name type="common">Sweetpotato whitefly</name>
    <name type="synonym">Aleurodes tabaci</name>
    <dbReference type="NCBI Taxonomy" id="7038"/>
    <lineage>
        <taxon>Eukaryota</taxon>
        <taxon>Metazoa</taxon>
        <taxon>Ecdysozoa</taxon>
        <taxon>Arthropoda</taxon>
        <taxon>Hexapoda</taxon>
        <taxon>Insecta</taxon>
        <taxon>Pterygota</taxon>
        <taxon>Neoptera</taxon>
        <taxon>Paraneoptera</taxon>
        <taxon>Hemiptera</taxon>
        <taxon>Sternorrhyncha</taxon>
        <taxon>Aleyrodoidea</taxon>
        <taxon>Aleyrodidae</taxon>
        <taxon>Aleyrodinae</taxon>
        <taxon>Bemisia</taxon>
    </lineage>
</organism>
<feature type="domain" description="USP" evidence="4">
    <location>
        <begin position="269"/>
        <end position="605"/>
    </location>
</feature>
<evidence type="ECO:0000313" key="5">
    <source>
        <dbReference type="EMBL" id="CAH0385387.1"/>
    </source>
</evidence>
<dbReference type="Pfam" id="PF00443">
    <property type="entry name" value="UCH"/>
    <property type="match status" value="1"/>
</dbReference>
<comment type="catalytic activity">
    <reaction evidence="1 2">
        <text>Thiol-dependent hydrolysis of ester, thioester, amide, peptide and isopeptide bonds formed by the C-terminal Gly of ubiquitin (a 76-residue protein attached to proteins as an intracellular targeting signal).</text>
        <dbReference type="EC" id="3.4.19.12"/>
    </reaction>
</comment>
<protein>
    <recommendedName>
        <fullName evidence="2">Ubiquitin carboxyl-terminal hydrolase</fullName>
        <ecNumber evidence="2">3.4.19.12</ecNumber>
    </recommendedName>
</protein>
<dbReference type="PROSITE" id="PS00973">
    <property type="entry name" value="USP_2"/>
    <property type="match status" value="1"/>
</dbReference>
<keyword evidence="2" id="KW-0788">Thiol protease</keyword>
<keyword evidence="6" id="KW-1185">Reference proteome</keyword>
<gene>
    <name evidence="5" type="ORF">BEMITA_LOCUS4616</name>
</gene>
<dbReference type="GO" id="GO:0006508">
    <property type="term" value="P:proteolysis"/>
    <property type="evidence" value="ECO:0007669"/>
    <property type="project" value="UniProtKB-KW"/>
</dbReference>
<dbReference type="PROSITE" id="PS50235">
    <property type="entry name" value="USP_3"/>
    <property type="match status" value="1"/>
</dbReference>
<dbReference type="AlphaFoldDB" id="A0A9P0EZC3"/>
<reference evidence="5" key="1">
    <citation type="submission" date="2021-12" db="EMBL/GenBank/DDBJ databases">
        <authorList>
            <person name="King R."/>
        </authorList>
    </citation>
    <scope>NUCLEOTIDE SEQUENCE</scope>
</reference>
<keyword evidence="2" id="KW-0378">Hydrolase</keyword>
<accession>A0A9P0EZC3</accession>
<dbReference type="PANTHER" id="PTHR21646:SF23">
    <property type="entry name" value="UBIQUITIN CARBOXYL-TERMINAL HYDROLASE USP2"/>
    <property type="match status" value="1"/>
</dbReference>
<dbReference type="InterPro" id="IPR050185">
    <property type="entry name" value="Ub_carboxyl-term_hydrolase"/>
</dbReference>
<evidence type="ECO:0000313" key="6">
    <source>
        <dbReference type="Proteomes" id="UP001152759"/>
    </source>
</evidence>
<evidence type="ECO:0000256" key="1">
    <source>
        <dbReference type="ARBA" id="ARBA00000707"/>
    </source>
</evidence>
<dbReference type="CDD" id="cd02674">
    <property type="entry name" value="Peptidase_C19R"/>
    <property type="match status" value="1"/>
</dbReference>
<dbReference type="GO" id="GO:0016579">
    <property type="term" value="P:protein deubiquitination"/>
    <property type="evidence" value="ECO:0007669"/>
    <property type="project" value="InterPro"/>
</dbReference>
<dbReference type="KEGG" id="btab:109030086"/>
<dbReference type="InterPro" id="IPR028889">
    <property type="entry name" value="USP"/>
</dbReference>
<dbReference type="InterPro" id="IPR038765">
    <property type="entry name" value="Papain-like_cys_pep_sf"/>
</dbReference>
<feature type="compositionally biased region" description="Low complexity" evidence="3">
    <location>
        <begin position="87"/>
        <end position="117"/>
    </location>
</feature>
<name>A0A9P0EZC3_BEMTA</name>
<dbReference type="PROSITE" id="PS00972">
    <property type="entry name" value="USP_1"/>
    <property type="match status" value="1"/>
</dbReference>
<evidence type="ECO:0000256" key="2">
    <source>
        <dbReference type="RuleBase" id="RU366025"/>
    </source>
</evidence>
<dbReference type="EC" id="3.4.19.12" evidence="2"/>
<dbReference type="Proteomes" id="UP001152759">
    <property type="component" value="Chromosome 2"/>
</dbReference>
<dbReference type="SUPFAM" id="SSF54001">
    <property type="entry name" value="Cysteine proteinases"/>
    <property type="match status" value="1"/>
</dbReference>
<dbReference type="GO" id="GO:0004843">
    <property type="term" value="F:cysteine-type deubiquitinase activity"/>
    <property type="evidence" value="ECO:0007669"/>
    <property type="project" value="UniProtKB-UniRule"/>
</dbReference>
<dbReference type="EMBL" id="OU963863">
    <property type="protein sequence ID" value="CAH0385387.1"/>
    <property type="molecule type" value="Genomic_DNA"/>
</dbReference>
<dbReference type="Gene3D" id="3.90.70.10">
    <property type="entry name" value="Cysteine proteinases"/>
    <property type="match status" value="1"/>
</dbReference>
<dbReference type="InterPro" id="IPR001394">
    <property type="entry name" value="Peptidase_C19_UCH"/>
</dbReference>
<evidence type="ECO:0000256" key="3">
    <source>
        <dbReference type="SAM" id="MobiDB-lite"/>
    </source>
</evidence>
<evidence type="ECO:0000259" key="4">
    <source>
        <dbReference type="PROSITE" id="PS50235"/>
    </source>
</evidence>
<feature type="region of interest" description="Disordered" evidence="3">
    <location>
        <begin position="75"/>
        <end position="121"/>
    </location>
</feature>
<keyword evidence="2" id="KW-0645">Protease</keyword>
<feature type="compositionally biased region" description="Basic and acidic residues" evidence="3">
    <location>
        <begin position="76"/>
        <end position="86"/>
    </location>
</feature>
<sequence>MPVPLKLRDPSFSPVVSTSMTLHGKPPKYSYSSGSDFKPRGSGAMSRSSSLLASHSRSYISPARSAYFGPSIFDDDSSRDGSESRDTSFASSPSYNSSSLSRNFLSDKSSSKELGSSNNAYRRSSPISVNFDVNDFMSKYSPDNYVPGTYRSKEKASSSFKSNISDDLEVRASRAVIQPRYPHSLAPMSSAHENFSSSANFNSNSTLDPLGPKMKAMHLTDENHNMVGYSITNGEDKCYSDLANSGSRNKKCYNCPSPAKDTAERAVVKGLRNVGNTCFMNSVLQCLNRTPPLVSYILNHEYINDLTNSKCADLFRAFAELIEKMNDNISRSPISAQSFKNELQQYARQFVGRNQHDAQEFLRYLLQGLHEAINQGQKKITSAKNLDDLSESEKAEESWRQYNILERSKIIDFFVGQMKSSLKCTVCDKCSNTYEIFWDVSLPLPELSSRTTLRDCLTEFTKEEVLDGKNMPVCAGCKKPRKCTKRFQFQKLPKILVLHLKRFTSYTSPTSSYLSSRWTRSSVNVDFPMNLDMTEFASTRELSAIKYSLYGFSCHSGTLDAGHYVAYCKNIRTDEWFEFNDSEVIPVSTSEVLRKQPYLLFYQQIGSASEVYHV</sequence>
<dbReference type="PANTHER" id="PTHR21646">
    <property type="entry name" value="UBIQUITIN CARBOXYL-TERMINAL HYDROLASE"/>
    <property type="match status" value="1"/>
</dbReference>
<feature type="region of interest" description="Disordered" evidence="3">
    <location>
        <begin position="1"/>
        <end position="49"/>
    </location>
</feature>
<dbReference type="InterPro" id="IPR018200">
    <property type="entry name" value="USP_CS"/>
</dbReference>
<proteinExistence type="inferred from homology"/>
<comment type="similarity">
    <text evidence="2">Belongs to the peptidase C19 family.</text>
</comment>